<keyword evidence="3" id="KW-0175">Coiled coil</keyword>
<dbReference type="PANTHER" id="PTHR19860:SF40">
    <property type="entry name" value="WD40 REPEAT-CONTAINING PROTEIN"/>
    <property type="match status" value="1"/>
</dbReference>
<dbReference type="InterPro" id="IPR019734">
    <property type="entry name" value="TPR_rpt"/>
</dbReference>
<proteinExistence type="predicted"/>
<dbReference type="AlphaFoldDB" id="A0ABD0J3A1"/>
<feature type="repeat" description="TPR" evidence="2">
    <location>
        <begin position="899"/>
        <end position="932"/>
    </location>
</feature>
<keyword evidence="1" id="KW-0677">Repeat</keyword>
<evidence type="ECO:0000259" key="6">
    <source>
        <dbReference type="Pfam" id="PF24883"/>
    </source>
</evidence>
<dbReference type="InterPro" id="IPR056884">
    <property type="entry name" value="NPHP3-like_N"/>
</dbReference>
<feature type="domain" description="DUF4062" evidence="5">
    <location>
        <begin position="15"/>
        <end position="98"/>
    </location>
</feature>
<evidence type="ECO:0000256" key="2">
    <source>
        <dbReference type="PROSITE-ProRule" id="PRU00339"/>
    </source>
</evidence>
<dbReference type="InterPro" id="IPR025139">
    <property type="entry name" value="DUF4062"/>
</dbReference>
<dbReference type="InterPro" id="IPR011990">
    <property type="entry name" value="TPR-like_helical_dom_sf"/>
</dbReference>
<keyword evidence="8" id="KW-1185">Reference proteome</keyword>
<sequence>MSSFPQKLKDPRTCRVFVSSPFGGIEREREELVARYFPQLTATCQAKGVQFVAVDMRWGITKEAASDNQVVNICLREIDRSDIFIGLYGQRYGWNGAKDEALQQNIELAAARYPWLKKVRDRSVTEFEFLHGFLNSPGHLPAAFAFRHKAAQLLFEDMKKHLETVLLKDTTAQSPRDLELACHDAAIASRTSLYVGGQGYFKQLDNTLKTGGTGHVIVGPAGSGKGALLSNWLMELKKKKTHALVYHFVGCSKDSTDVNEILKRLTEELEIIAGVQKKKKSLEDREEEEKQSNDLSDLYQKLEVALDKASKKKKIVILIDGASRVQQLSRTSKQLSRTSKVSNSRVQQLSRTSKVSNSRVQQLSRTSKVQQLSRTSKAVFWLPTRLPKAINVVITCREEATDVIDELTKNRGYKVTKMEPLTPKERKEFCVGVLKQNSKELSPAQLDVIVNGKLSQNPLFLRIVTSELCAFGHFRLLDEKIATMMKAQSIAELFDQFLKRLEDDYNTKEGSKTKDNLIEQVMCGLALSRKGLNENELRDMFHVPSAAWSPLYFALKDFFLDHSGLLRLAFAELQEAVEKRYLSSKAAKDRHLGTLVEYFQKQRQNWPPNIEVENASVARVAHELPWLLRARGDKEGLIDVLTDLAVFGRLFVAGLSGVQIAKLYLNAIETRTRLLEKEATDMKEGARQIIDVLMLSHLDALTYFLEMGHFSEAQEDVLQRRLQILVRLKLSYLCANSGRHQEAEKLQQDVLAYRKGVVDKAKGQELQIAMKDLAVCFHAMGLLQSRVGDFDKAISHYQQAMDLHEKLKNPVEYADSMNNLGVMLMKRGNYEHAAQLCTKALKIYEEEYFGHLPPIIGVMTGNIAVCYRNLNRLDESEEMYKKAIDISERALGRNHPNVAAALTNLGTLEVNRQHFQDAEKHFKEALAIHKACVSPPNNTDLFKAREKYVYTLIKLDKHKAAMEEFQILHDQAVKGEHLGKAWPLVWAEILSMLLDMGQAKLASTVAAALLTAGAKHDVIYTFLHKADRALKRKEPRPKELSMEYAMQQFPKSPVLLKYQAEEVLIPSGDVKGLITLLDKADKEIGAGSNMYHAAIEWCQKQGKTDMVPVILQHAADKFPDDMNLVTQMAQILRDAEKYKEAEVYASRMLSLRPDDPRVLLFTGEIMLRAGKYDQCRNSFNKVLKIAKPGSEEHSQ</sequence>
<dbReference type="Pfam" id="PF13424">
    <property type="entry name" value="TPR_12"/>
    <property type="match status" value="2"/>
</dbReference>
<dbReference type="Gene3D" id="1.25.40.10">
    <property type="entry name" value="Tetratricopeptide repeat domain"/>
    <property type="match status" value="3"/>
</dbReference>
<reference evidence="7 8" key="1">
    <citation type="journal article" date="2023" name="Sci. Data">
        <title>Genome assembly of the Korean intertidal mud-creeper Batillaria attramentaria.</title>
        <authorList>
            <person name="Patra A.K."/>
            <person name="Ho P.T."/>
            <person name="Jun S."/>
            <person name="Lee S.J."/>
            <person name="Kim Y."/>
            <person name="Won Y.J."/>
        </authorList>
    </citation>
    <scope>NUCLEOTIDE SEQUENCE [LARGE SCALE GENOMIC DNA]</scope>
    <source>
        <strain evidence="7">Wonlab-2016</strain>
    </source>
</reference>
<feature type="repeat" description="TPR" evidence="2">
    <location>
        <begin position="814"/>
        <end position="847"/>
    </location>
</feature>
<keyword evidence="2" id="KW-0802">TPR repeat</keyword>
<dbReference type="PROSITE" id="PS50005">
    <property type="entry name" value="TPR"/>
    <property type="match status" value="3"/>
</dbReference>
<evidence type="ECO:0000313" key="7">
    <source>
        <dbReference type="EMBL" id="KAK7456541.1"/>
    </source>
</evidence>
<dbReference type="Pfam" id="PF24883">
    <property type="entry name" value="NPHP3_N"/>
    <property type="match status" value="1"/>
</dbReference>
<evidence type="ECO:0000313" key="8">
    <source>
        <dbReference type="Proteomes" id="UP001519460"/>
    </source>
</evidence>
<accession>A0ABD0J3A1</accession>
<evidence type="ECO:0000256" key="1">
    <source>
        <dbReference type="ARBA" id="ARBA00022737"/>
    </source>
</evidence>
<dbReference type="SUPFAM" id="SSF48452">
    <property type="entry name" value="TPR-like"/>
    <property type="match status" value="2"/>
</dbReference>
<dbReference type="EMBL" id="JACVVK020000683">
    <property type="protein sequence ID" value="KAK7456541.1"/>
    <property type="molecule type" value="Genomic_DNA"/>
</dbReference>
<feature type="region of interest" description="Disordered" evidence="4">
    <location>
        <begin position="330"/>
        <end position="357"/>
    </location>
</feature>
<dbReference type="SUPFAM" id="SSF52540">
    <property type="entry name" value="P-loop containing nucleoside triphosphate hydrolases"/>
    <property type="match status" value="1"/>
</dbReference>
<dbReference type="Gene3D" id="3.40.50.300">
    <property type="entry name" value="P-loop containing nucleotide triphosphate hydrolases"/>
    <property type="match status" value="1"/>
</dbReference>
<feature type="domain" description="Nephrocystin 3-like N-terminal" evidence="6">
    <location>
        <begin position="216"/>
        <end position="346"/>
    </location>
</feature>
<feature type="coiled-coil region" evidence="3">
    <location>
        <begin position="272"/>
        <end position="312"/>
    </location>
</feature>
<feature type="repeat" description="TPR" evidence="2">
    <location>
        <begin position="774"/>
        <end position="807"/>
    </location>
</feature>
<dbReference type="SMART" id="SM00028">
    <property type="entry name" value="TPR"/>
    <property type="match status" value="6"/>
</dbReference>
<gene>
    <name evidence="7" type="ORF">BaRGS_00039362</name>
</gene>
<dbReference type="Pfam" id="PF13271">
    <property type="entry name" value="DUF4062"/>
    <property type="match status" value="1"/>
</dbReference>
<dbReference type="InterPro" id="IPR051191">
    <property type="entry name" value="DCAF12"/>
</dbReference>
<feature type="non-terminal residue" evidence="7">
    <location>
        <position position="1195"/>
    </location>
</feature>
<comment type="caution">
    <text evidence="7">The sequence shown here is derived from an EMBL/GenBank/DDBJ whole genome shotgun (WGS) entry which is preliminary data.</text>
</comment>
<dbReference type="PANTHER" id="PTHR19860">
    <property type="entry name" value="DDB1- AND CUL4-ASSOCIATED FACTOR 12-RELATED"/>
    <property type="match status" value="1"/>
</dbReference>
<evidence type="ECO:0000259" key="5">
    <source>
        <dbReference type="Pfam" id="PF13271"/>
    </source>
</evidence>
<dbReference type="Proteomes" id="UP001519460">
    <property type="component" value="Unassembled WGS sequence"/>
</dbReference>
<dbReference type="InterPro" id="IPR027417">
    <property type="entry name" value="P-loop_NTPase"/>
</dbReference>
<evidence type="ECO:0008006" key="9">
    <source>
        <dbReference type="Google" id="ProtNLM"/>
    </source>
</evidence>
<name>A0ABD0J3A1_9CAEN</name>
<protein>
    <recommendedName>
        <fullName evidence="9">DUF4062 domain-containing protein</fullName>
    </recommendedName>
</protein>
<evidence type="ECO:0000256" key="4">
    <source>
        <dbReference type="SAM" id="MobiDB-lite"/>
    </source>
</evidence>
<evidence type="ECO:0000256" key="3">
    <source>
        <dbReference type="SAM" id="Coils"/>
    </source>
</evidence>
<organism evidence="7 8">
    <name type="scientific">Batillaria attramentaria</name>
    <dbReference type="NCBI Taxonomy" id="370345"/>
    <lineage>
        <taxon>Eukaryota</taxon>
        <taxon>Metazoa</taxon>
        <taxon>Spiralia</taxon>
        <taxon>Lophotrochozoa</taxon>
        <taxon>Mollusca</taxon>
        <taxon>Gastropoda</taxon>
        <taxon>Caenogastropoda</taxon>
        <taxon>Sorbeoconcha</taxon>
        <taxon>Cerithioidea</taxon>
        <taxon>Batillariidae</taxon>
        <taxon>Batillaria</taxon>
    </lineage>
</organism>